<comment type="caution">
    <text evidence="2">The sequence shown here is derived from an EMBL/GenBank/DDBJ whole genome shotgun (WGS) entry which is preliminary data.</text>
</comment>
<proteinExistence type="predicted"/>
<feature type="region of interest" description="Disordered" evidence="1">
    <location>
        <begin position="1"/>
        <end position="43"/>
    </location>
</feature>
<feature type="non-terminal residue" evidence="2">
    <location>
        <position position="247"/>
    </location>
</feature>
<dbReference type="Proteomes" id="UP000570595">
    <property type="component" value="Unassembled WGS sequence"/>
</dbReference>
<organism evidence="2 3">
    <name type="scientific">Perkinsus olseni</name>
    <name type="common">Perkinsus atlanticus</name>
    <dbReference type="NCBI Taxonomy" id="32597"/>
    <lineage>
        <taxon>Eukaryota</taxon>
        <taxon>Sar</taxon>
        <taxon>Alveolata</taxon>
        <taxon>Perkinsozoa</taxon>
        <taxon>Perkinsea</taxon>
        <taxon>Perkinsida</taxon>
        <taxon>Perkinsidae</taxon>
        <taxon>Perkinsus</taxon>
    </lineage>
</organism>
<name>A0A7J6KQV6_PEROL</name>
<feature type="compositionally biased region" description="Polar residues" evidence="1">
    <location>
        <begin position="1"/>
        <end position="24"/>
    </location>
</feature>
<protein>
    <submittedName>
        <fullName evidence="2">Uncharacterized protein</fullName>
    </submittedName>
</protein>
<sequence>MSSEDQTPGNQLHSTGIGTQTSPRVSARLAGLRPVQPLEDPERLLRQQNDAYVTPISHISDQENQPPQTGLQGDTTSSQTYLQDVLRELAAVRSELNRARAQTESSHTKQERPAGVSVKAVFDVFDLPVIGPWDPNDQKAVSYEYFKEQVRAQAKLYGMQGPTGVHYLMRCVSNKLQDEIRAWALQGVLTIDDIFVNLDQRFCSEWQQQARWFRWESKQLDQQRGENVTTYVSRWTEASLYAGYLTN</sequence>
<gene>
    <name evidence="2" type="ORF">FOZ61_001346</name>
</gene>
<feature type="region of interest" description="Disordered" evidence="1">
    <location>
        <begin position="57"/>
        <end position="78"/>
    </location>
</feature>
<dbReference type="AlphaFoldDB" id="A0A7J6KQV6"/>
<accession>A0A7J6KQV6</accession>
<evidence type="ECO:0000313" key="2">
    <source>
        <dbReference type="EMBL" id="KAF4649430.1"/>
    </source>
</evidence>
<evidence type="ECO:0000256" key="1">
    <source>
        <dbReference type="SAM" id="MobiDB-lite"/>
    </source>
</evidence>
<evidence type="ECO:0000313" key="3">
    <source>
        <dbReference type="Proteomes" id="UP000570595"/>
    </source>
</evidence>
<reference evidence="2 3" key="1">
    <citation type="submission" date="2020-04" db="EMBL/GenBank/DDBJ databases">
        <title>Perkinsus olseni comparative genomics.</title>
        <authorList>
            <person name="Bogema D.R."/>
        </authorList>
    </citation>
    <scope>NUCLEOTIDE SEQUENCE [LARGE SCALE GENOMIC DNA]</scope>
    <source>
        <strain evidence="2">ATCC PRA-179</strain>
    </source>
</reference>
<dbReference type="EMBL" id="JABAHT010001323">
    <property type="protein sequence ID" value="KAF4649430.1"/>
    <property type="molecule type" value="Genomic_DNA"/>
</dbReference>